<evidence type="ECO:0000256" key="2">
    <source>
        <dbReference type="ARBA" id="ARBA00013729"/>
    </source>
</evidence>
<evidence type="ECO:0000313" key="12">
    <source>
        <dbReference type="Proteomes" id="UP000002019"/>
    </source>
</evidence>
<dbReference type="GO" id="GO:0003746">
    <property type="term" value="F:translation elongation factor activity"/>
    <property type="evidence" value="ECO:0007669"/>
    <property type="project" value="UniProtKB-KW"/>
</dbReference>
<dbReference type="GO" id="GO:0003677">
    <property type="term" value="F:DNA binding"/>
    <property type="evidence" value="ECO:0007669"/>
    <property type="project" value="UniProtKB-UniRule"/>
</dbReference>
<evidence type="ECO:0000256" key="7">
    <source>
        <dbReference type="ARBA" id="ARBA00030776"/>
    </source>
</evidence>
<evidence type="ECO:0000256" key="1">
    <source>
        <dbReference type="ARBA" id="ARBA00008213"/>
    </source>
</evidence>
<dbReference type="AlphaFoldDB" id="B0VIH5"/>
<proteinExistence type="inferred from homology"/>
<dbReference type="PANTHER" id="PTHR30437">
    <property type="entry name" value="TRANSCRIPTION ELONGATION FACTOR GREA"/>
    <property type="match status" value="1"/>
</dbReference>
<dbReference type="Gene3D" id="1.10.287.180">
    <property type="entry name" value="Transcription elongation factor, GreA/GreB, N-terminal domain"/>
    <property type="match status" value="1"/>
</dbReference>
<organism evidence="11 12">
    <name type="scientific">Cloacimonas acidaminovorans (strain Evry)</name>
    <dbReference type="NCBI Taxonomy" id="459349"/>
    <lineage>
        <taxon>Bacteria</taxon>
        <taxon>Pseudomonadati</taxon>
        <taxon>Candidatus Cloacimonadota</taxon>
        <taxon>Candidatus Cloacimonadia</taxon>
        <taxon>Candidatus Cloacimonadales</taxon>
        <taxon>Candidatus Cloacimonadaceae</taxon>
        <taxon>Candidatus Cloacimonas</taxon>
    </lineage>
</organism>
<dbReference type="InterPro" id="IPR018151">
    <property type="entry name" value="TF_GreA/GreB_CS"/>
</dbReference>
<dbReference type="InterPro" id="IPR023459">
    <property type="entry name" value="Tscrpt_elong_fac_GreA/B_fam"/>
</dbReference>
<evidence type="ECO:0000259" key="10">
    <source>
        <dbReference type="Pfam" id="PF03449"/>
    </source>
</evidence>
<dbReference type="Pfam" id="PF01272">
    <property type="entry name" value="GreA_GreB"/>
    <property type="match status" value="1"/>
</dbReference>
<dbReference type="InterPro" id="IPR022691">
    <property type="entry name" value="Tscrpt_elong_fac_GreA/B_N"/>
</dbReference>
<dbReference type="InterPro" id="IPR036953">
    <property type="entry name" value="GreA/GreB_C_sf"/>
</dbReference>
<keyword evidence="4 8" id="KW-0238">DNA-binding</keyword>
<dbReference type="RefSeq" id="WP_015423825.1">
    <property type="nucleotide sequence ID" value="NC_020449.1"/>
</dbReference>
<comment type="function">
    <text evidence="6 8">Necessary for efficient RNA polymerase transcription elongation past template-encoded arresting sites. The arresting sites in DNA have the property of trapping a certain fraction of elongating RNA polymerases that pass through, resulting in locked ternary complexes. Cleavage of the nascent transcript by cleavage factors such as GreA or GreB allows the resumption of elongation from the new 3'terminus. GreA releases sequences of 2 to 3 nucleotides.</text>
</comment>
<dbReference type="PANTHER" id="PTHR30437:SF4">
    <property type="entry name" value="TRANSCRIPTION ELONGATION FACTOR GREA"/>
    <property type="match status" value="1"/>
</dbReference>
<evidence type="ECO:0000256" key="3">
    <source>
        <dbReference type="ARBA" id="ARBA00023015"/>
    </source>
</evidence>
<dbReference type="FunFam" id="1.10.287.180:FF:000001">
    <property type="entry name" value="Transcription elongation factor GreA"/>
    <property type="match status" value="1"/>
</dbReference>
<dbReference type="eggNOG" id="COG0782">
    <property type="taxonomic scope" value="Bacteria"/>
</dbReference>
<dbReference type="InterPro" id="IPR001437">
    <property type="entry name" value="Tscrpt_elong_fac_GreA/B_C"/>
</dbReference>
<evidence type="ECO:0000313" key="11">
    <source>
        <dbReference type="EMBL" id="CAO79964.1"/>
    </source>
</evidence>
<dbReference type="PROSITE" id="PS00830">
    <property type="entry name" value="GREAB_2"/>
    <property type="match status" value="1"/>
</dbReference>
<feature type="domain" description="Transcription elongation factor GreA/GreB N-terminal" evidence="10">
    <location>
        <begin position="6"/>
        <end position="74"/>
    </location>
</feature>
<dbReference type="OrthoDB" id="9808774at2"/>
<dbReference type="GO" id="GO:0032784">
    <property type="term" value="P:regulation of DNA-templated transcription elongation"/>
    <property type="evidence" value="ECO:0007669"/>
    <property type="project" value="UniProtKB-UniRule"/>
</dbReference>
<dbReference type="GO" id="GO:0006354">
    <property type="term" value="P:DNA-templated transcription elongation"/>
    <property type="evidence" value="ECO:0007669"/>
    <property type="project" value="TreeGrafter"/>
</dbReference>
<evidence type="ECO:0000256" key="5">
    <source>
        <dbReference type="ARBA" id="ARBA00023163"/>
    </source>
</evidence>
<evidence type="ECO:0000259" key="9">
    <source>
        <dbReference type="Pfam" id="PF01272"/>
    </source>
</evidence>
<gene>
    <name evidence="8" type="primary">greA</name>
    <name evidence="11" type="ordered locus">CLOAM0049</name>
</gene>
<evidence type="ECO:0000256" key="8">
    <source>
        <dbReference type="HAMAP-Rule" id="MF_00105"/>
    </source>
</evidence>
<dbReference type="EMBL" id="CU466930">
    <property type="protein sequence ID" value="CAO79964.1"/>
    <property type="molecule type" value="Genomic_DNA"/>
</dbReference>
<reference evidence="11 12" key="1">
    <citation type="journal article" date="2008" name="J. Bacteriol.">
        <title>'Candidatus Cloacamonas acidaminovorans': genome sequence reconstruction provides a first glimpse of a new bacterial division.</title>
        <authorList>
            <person name="Pelletier E."/>
            <person name="Kreimeyer A."/>
            <person name="Bocs S."/>
            <person name="Rouy Z."/>
            <person name="Gyapay G."/>
            <person name="Chouari R."/>
            <person name="Riviere D."/>
            <person name="Ganesan A."/>
            <person name="Daegelen P."/>
            <person name="Sghir A."/>
            <person name="Cohen G.N."/>
            <person name="Medigue C."/>
            <person name="Weissenbach J."/>
            <person name="Le Paslier D."/>
        </authorList>
    </citation>
    <scope>NUCLEOTIDE SEQUENCE [LARGE SCALE GENOMIC DNA]</scope>
    <source>
        <strain evidence="12">Evry</strain>
    </source>
</reference>
<accession>B0VIH5</accession>
<dbReference type="Pfam" id="PF03449">
    <property type="entry name" value="GreA_GreB_N"/>
    <property type="match status" value="1"/>
</dbReference>
<keyword evidence="3 8" id="KW-0805">Transcription regulation</keyword>
<dbReference type="SUPFAM" id="SSF46557">
    <property type="entry name" value="GreA transcript cleavage protein, N-terminal domain"/>
    <property type="match status" value="1"/>
</dbReference>
<protein>
    <recommendedName>
        <fullName evidence="2 8">Transcription elongation factor GreA</fullName>
    </recommendedName>
    <alternativeName>
        <fullName evidence="7 8">Transcript cleavage factor GreA</fullName>
    </alternativeName>
</protein>
<keyword evidence="5 8" id="KW-0804">Transcription</keyword>
<dbReference type="STRING" id="459349.CLOAM0049"/>
<dbReference type="GO" id="GO:0070063">
    <property type="term" value="F:RNA polymerase binding"/>
    <property type="evidence" value="ECO:0007669"/>
    <property type="project" value="InterPro"/>
</dbReference>
<keyword evidence="12" id="KW-1185">Reference proteome</keyword>
<comment type="similarity">
    <text evidence="1 8">Belongs to the GreA/GreB family.</text>
</comment>
<evidence type="ECO:0000256" key="6">
    <source>
        <dbReference type="ARBA" id="ARBA00024916"/>
    </source>
</evidence>
<sequence>MDLSQFITKTGMQRLQKRINELLAERPEVIKAVAIAREFGDLSENAEYKAARERQRAIDNEIDYLRRRSANLKVIDTSEFPKDMVRFGTYCVAEDINTKECICYHLVGPEELNYYNEEGIQEVSIVSPIGKALLSKKIGEIAIVKAPIGERKLKIREIK</sequence>
<dbReference type="Gene3D" id="3.10.50.30">
    <property type="entry name" value="Transcription elongation factor, GreA/GreB, C-terminal domain"/>
    <property type="match status" value="1"/>
</dbReference>
<evidence type="ECO:0000256" key="4">
    <source>
        <dbReference type="ARBA" id="ARBA00023125"/>
    </source>
</evidence>
<dbReference type="Proteomes" id="UP000002019">
    <property type="component" value="Chromosome"/>
</dbReference>
<dbReference type="HAMAP" id="MF_00105">
    <property type="entry name" value="GreA_GreB"/>
    <property type="match status" value="1"/>
</dbReference>
<keyword evidence="11" id="KW-0648">Protein biosynthesis</keyword>
<name>B0VIH5_CLOAI</name>
<dbReference type="SUPFAM" id="SSF54534">
    <property type="entry name" value="FKBP-like"/>
    <property type="match status" value="1"/>
</dbReference>
<dbReference type="KEGG" id="caci:CLOAM0049"/>
<dbReference type="HOGENOM" id="CLU_101379_2_0_0"/>
<keyword evidence="11" id="KW-0251">Elongation factor</keyword>
<dbReference type="InterPro" id="IPR028624">
    <property type="entry name" value="Tscrpt_elong_fac_GreA/B"/>
</dbReference>
<dbReference type="PIRSF" id="PIRSF006092">
    <property type="entry name" value="GreA_GreB"/>
    <property type="match status" value="1"/>
</dbReference>
<feature type="domain" description="Transcription elongation factor GreA/GreB C-terminal" evidence="9">
    <location>
        <begin position="81"/>
        <end position="159"/>
    </location>
</feature>
<dbReference type="InterPro" id="IPR036805">
    <property type="entry name" value="Tscrpt_elong_fac_GreA/B_N_sf"/>
</dbReference>